<keyword evidence="1" id="KW-0812">Transmembrane</keyword>
<name>A0A6J5MUQ0_9CAUD</name>
<keyword evidence="1" id="KW-0472">Membrane</keyword>
<keyword evidence="1" id="KW-1133">Transmembrane helix</keyword>
<feature type="transmembrane region" description="Helical" evidence="1">
    <location>
        <begin position="43"/>
        <end position="60"/>
    </location>
</feature>
<organism evidence="2">
    <name type="scientific">uncultured Caudovirales phage</name>
    <dbReference type="NCBI Taxonomy" id="2100421"/>
    <lineage>
        <taxon>Viruses</taxon>
        <taxon>Duplodnaviria</taxon>
        <taxon>Heunggongvirae</taxon>
        <taxon>Uroviricota</taxon>
        <taxon>Caudoviricetes</taxon>
        <taxon>Peduoviridae</taxon>
        <taxon>Maltschvirus</taxon>
        <taxon>Maltschvirus maltsch</taxon>
    </lineage>
</organism>
<sequence length="61" mass="7128">MKITNKRRWLNAKRIMLALLLLAWFWAIGGTNSDEFTNEPIAWMLVPTMLMLGVDVYRTSK</sequence>
<proteinExistence type="predicted"/>
<dbReference type="EMBL" id="LR796492">
    <property type="protein sequence ID" value="CAB4147319.1"/>
    <property type="molecule type" value="Genomic_DNA"/>
</dbReference>
<accession>A0A6J5MUQ0</accession>
<protein>
    <submittedName>
        <fullName evidence="2">Uncharacterized protein</fullName>
    </submittedName>
</protein>
<gene>
    <name evidence="2" type="ORF">UFOVP519_23</name>
</gene>
<evidence type="ECO:0000313" key="2">
    <source>
        <dbReference type="EMBL" id="CAB4147319.1"/>
    </source>
</evidence>
<evidence type="ECO:0000256" key="1">
    <source>
        <dbReference type="SAM" id="Phobius"/>
    </source>
</evidence>
<reference evidence="2" key="1">
    <citation type="submission" date="2020-04" db="EMBL/GenBank/DDBJ databases">
        <authorList>
            <person name="Chiriac C."/>
            <person name="Salcher M."/>
            <person name="Ghai R."/>
            <person name="Kavagutti S V."/>
        </authorList>
    </citation>
    <scope>NUCLEOTIDE SEQUENCE</scope>
</reference>